<name>A0ACC0DN51_9PEZI</name>
<gene>
    <name evidence="1" type="ORF">F4821DRAFT_7040</name>
</gene>
<organism evidence="1 2">
    <name type="scientific">Hypoxylon rubiginosum</name>
    <dbReference type="NCBI Taxonomy" id="110542"/>
    <lineage>
        <taxon>Eukaryota</taxon>
        <taxon>Fungi</taxon>
        <taxon>Dikarya</taxon>
        <taxon>Ascomycota</taxon>
        <taxon>Pezizomycotina</taxon>
        <taxon>Sordariomycetes</taxon>
        <taxon>Xylariomycetidae</taxon>
        <taxon>Xylariales</taxon>
        <taxon>Hypoxylaceae</taxon>
        <taxon>Hypoxylon</taxon>
    </lineage>
</organism>
<proteinExistence type="predicted"/>
<evidence type="ECO:0000313" key="1">
    <source>
        <dbReference type="EMBL" id="KAI6093905.1"/>
    </source>
</evidence>
<protein>
    <submittedName>
        <fullName evidence="1">Uncharacterized protein</fullName>
    </submittedName>
</protein>
<sequence>MATLVQQPEDLPQQTCFVDGNFADLAQEMANYVQVGDEVSALIEKDQEGDVKNKDDVLKKIVLAIPSLLSAPEKEFTPAYNALSYLVLQSDNPEMFLPRVCDNLMKPITSSPVNGTGLALTALSNIFNMLPVKNELRYNVFMAILQFLKHHSMFDNLKAFLPCLPQWFIDWDIDEEDQRKLLIQVAEVAREAGDEKSSYEHVLKALDTFTGDEIKSEEAQQLALRALKVALSDPSHNDFADILAVSAVQALADSHPIYYDLLTIFAEKDFEDYKEFNEEHEGFIEKEHLNGATLEKKIRLLTFASLAAGIPNREIPYAAISERLQIPLEQVELWTIDVIRAGLVEGRLSQQTKVFKVHRTTYRVFGEKQWREIGDRLDTWKVHVKNIQDILAKGKAEVDEKVRRDAEELERRMAQANIGGSGGHSGPGGSGGGRRGVGDRGDRAPRRERTEDDD</sequence>
<reference evidence="1 2" key="1">
    <citation type="journal article" date="2022" name="New Phytol.">
        <title>Ecological generalism drives hyperdiversity of secondary metabolite gene clusters in xylarialean endophytes.</title>
        <authorList>
            <person name="Franco M.E.E."/>
            <person name="Wisecaver J.H."/>
            <person name="Arnold A.E."/>
            <person name="Ju Y.M."/>
            <person name="Slot J.C."/>
            <person name="Ahrendt S."/>
            <person name="Moore L.P."/>
            <person name="Eastman K.E."/>
            <person name="Scott K."/>
            <person name="Konkel Z."/>
            <person name="Mondo S.J."/>
            <person name="Kuo A."/>
            <person name="Hayes R.D."/>
            <person name="Haridas S."/>
            <person name="Andreopoulos B."/>
            <person name="Riley R."/>
            <person name="LaButti K."/>
            <person name="Pangilinan J."/>
            <person name="Lipzen A."/>
            <person name="Amirebrahimi M."/>
            <person name="Yan J."/>
            <person name="Adam C."/>
            <person name="Keymanesh K."/>
            <person name="Ng V."/>
            <person name="Louie K."/>
            <person name="Northen T."/>
            <person name="Drula E."/>
            <person name="Henrissat B."/>
            <person name="Hsieh H.M."/>
            <person name="Youens-Clark K."/>
            <person name="Lutzoni F."/>
            <person name="Miadlikowska J."/>
            <person name="Eastwood D.C."/>
            <person name="Hamelin R.C."/>
            <person name="Grigoriev I.V."/>
            <person name="U'Ren J.M."/>
        </authorList>
    </citation>
    <scope>NUCLEOTIDE SEQUENCE [LARGE SCALE GENOMIC DNA]</scope>
    <source>
        <strain evidence="1 2">ER1909</strain>
    </source>
</reference>
<dbReference type="EMBL" id="MU394280">
    <property type="protein sequence ID" value="KAI6093905.1"/>
    <property type="molecule type" value="Genomic_DNA"/>
</dbReference>
<evidence type="ECO:0000313" key="2">
    <source>
        <dbReference type="Proteomes" id="UP001497680"/>
    </source>
</evidence>
<keyword evidence="2" id="KW-1185">Reference proteome</keyword>
<comment type="caution">
    <text evidence="1">The sequence shown here is derived from an EMBL/GenBank/DDBJ whole genome shotgun (WGS) entry which is preliminary data.</text>
</comment>
<accession>A0ACC0DN51</accession>
<dbReference type="Proteomes" id="UP001497680">
    <property type="component" value="Unassembled WGS sequence"/>
</dbReference>